<gene>
    <name evidence="5" type="ORF">EX30DRAFT_337373</name>
</gene>
<dbReference type="EMBL" id="ML220112">
    <property type="protein sequence ID" value="TGZ84922.1"/>
    <property type="molecule type" value="Genomic_DNA"/>
</dbReference>
<evidence type="ECO:0000256" key="1">
    <source>
        <dbReference type="ARBA" id="ARBA00022884"/>
    </source>
</evidence>
<dbReference type="InterPro" id="IPR051229">
    <property type="entry name" value="ALYREF_mRNA_export"/>
</dbReference>
<feature type="compositionally biased region" description="Low complexity" evidence="3">
    <location>
        <begin position="119"/>
        <end position="132"/>
    </location>
</feature>
<feature type="domain" description="RRM" evidence="4">
    <location>
        <begin position="161"/>
        <end position="235"/>
    </location>
</feature>
<dbReference type="GO" id="GO:0003729">
    <property type="term" value="F:mRNA binding"/>
    <property type="evidence" value="ECO:0007669"/>
    <property type="project" value="TreeGrafter"/>
</dbReference>
<dbReference type="STRING" id="341454.A0A4S2N6H2"/>
<reference evidence="5 6" key="1">
    <citation type="submission" date="2019-04" db="EMBL/GenBank/DDBJ databases">
        <title>Comparative genomics and transcriptomics to analyze fruiting body development in filamentous ascomycetes.</title>
        <authorList>
            <consortium name="DOE Joint Genome Institute"/>
            <person name="Lutkenhaus R."/>
            <person name="Traeger S."/>
            <person name="Breuer J."/>
            <person name="Kuo A."/>
            <person name="Lipzen A."/>
            <person name="Pangilinan J."/>
            <person name="Dilworth D."/>
            <person name="Sandor L."/>
            <person name="Poggeler S."/>
            <person name="Barry K."/>
            <person name="Grigoriev I.V."/>
            <person name="Nowrousian M."/>
        </authorList>
    </citation>
    <scope>NUCLEOTIDE SEQUENCE [LARGE SCALE GENOMIC DNA]</scope>
    <source>
        <strain evidence="5 6">CBS 389.68</strain>
    </source>
</reference>
<proteinExistence type="predicted"/>
<evidence type="ECO:0000256" key="2">
    <source>
        <dbReference type="PROSITE-ProRule" id="PRU00176"/>
    </source>
</evidence>
<dbReference type="InterPro" id="IPR035979">
    <property type="entry name" value="RBD_domain_sf"/>
</dbReference>
<dbReference type="PANTHER" id="PTHR19965">
    <property type="entry name" value="RNA AND EXPORT FACTOR BINDING PROTEIN"/>
    <property type="match status" value="1"/>
</dbReference>
<protein>
    <recommendedName>
        <fullName evidence="4">RRM domain-containing protein</fullName>
    </recommendedName>
</protein>
<dbReference type="PANTHER" id="PTHR19965:SF35">
    <property type="entry name" value="RNA ANNEALING PROTEIN YRA1"/>
    <property type="match status" value="1"/>
</dbReference>
<evidence type="ECO:0000259" key="4">
    <source>
        <dbReference type="PROSITE" id="PS50102"/>
    </source>
</evidence>
<keyword evidence="6" id="KW-1185">Reference proteome</keyword>
<dbReference type="InterPro" id="IPR012677">
    <property type="entry name" value="Nucleotide-bd_a/b_plait_sf"/>
</dbReference>
<feature type="region of interest" description="Disordered" evidence="3">
    <location>
        <begin position="18"/>
        <end position="72"/>
    </location>
</feature>
<dbReference type="Proteomes" id="UP000298138">
    <property type="component" value="Unassembled WGS sequence"/>
</dbReference>
<dbReference type="InParanoid" id="A0A4S2N6H2"/>
<dbReference type="InterPro" id="IPR000504">
    <property type="entry name" value="RRM_dom"/>
</dbReference>
<dbReference type="SMART" id="SM00360">
    <property type="entry name" value="RRM"/>
    <property type="match status" value="1"/>
</dbReference>
<evidence type="ECO:0000313" key="6">
    <source>
        <dbReference type="Proteomes" id="UP000298138"/>
    </source>
</evidence>
<organism evidence="5 6">
    <name type="scientific">Ascodesmis nigricans</name>
    <dbReference type="NCBI Taxonomy" id="341454"/>
    <lineage>
        <taxon>Eukaryota</taxon>
        <taxon>Fungi</taxon>
        <taxon>Dikarya</taxon>
        <taxon>Ascomycota</taxon>
        <taxon>Pezizomycotina</taxon>
        <taxon>Pezizomycetes</taxon>
        <taxon>Pezizales</taxon>
        <taxon>Ascodesmidaceae</taxon>
        <taxon>Ascodesmis</taxon>
    </lineage>
</organism>
<accession>A0A4S2N6H2</accession>
<dbReference type="SUPFAM" id="SSF54928">
    <property type="entry name" value="RNA-binding domain, RBD"/>
    <property type="match status" value="1"/>
</dbReference>
<dbReference type="PROSITE" id="PS50102">
    <property type="entry name" value="RRM"/>
    <property type="match status" value="1"/>
</dbReference>
<dbReference type="AlphaFoldDB" id="A0A4S2N6H2"/>
<feature type="compositionally biased region" description="Polar residues" evidence="3">
    <location>
        <begin position="53"/>
        <end position="72"/>
    </location>
</feature>
<feature type="region of interest" description="Disordered" evidence="3">
    <location>
        <begin position="96"/>
        <end position="158"/>
    </location>
</feature>
<name>A0A4S2N6H2_9PEZI</name>
<evidence type="ECO:0000313" key="5">
    <source>
        <dbReference type="EMBL" id="TGZ84922.1"/>
    </source>
</evidence>
<evidence type="ECO:0000256" key="3">
    <source>
        <dbReference type="SAM" id="MobiDB-lite"/>
    </source>
</evidence>
<dbReference type="Pfam" id="PF00076">
    <property type="entry name" value="RRM_1"/>
    <property type="match status" value="1"/>
</dbReference>
<keyword evidence="1 2" id="KW-0694">RNA-binding</keyword>
<sequence>MAPKKNISLDDILAQKRRKDASSLATAIMGKKNPEKGKPVIKKATAGSPALSPASSRISKTSKVPGTSISPNVARSLQNNKLFTALHTEQVSVKTGPIPVGPAARRNGIPVGPAASVARRPQYQQQQRPQRQQRPEPPQIKGLASGAGGNGFSIRGSAGPTVVHATNFAPGTTSEDIRHAMAPLGKILHCMILSAQPTVIAEIVFEKKEAAEKCIEQYNNQRADGRLLHIYLKNGPPSVKVPSRVDNYGQPRSPSPLIDPYRQREEADRLRREANVRVTFQDGRYGVKPPPLYSDAFIQKGRGFGY</sequence>
<dbReference type="Gene3D" id="3.30.70.330">
    <property type="match status" value="1"/>
</dbReference>
<dbReference type="CDD" id="cd00590">
    <property type="entry name" value="RRM_SF"/>
    <property type="match status" value="1"/>
</dbReference>
<dbReference type="OrthoDB" id="5374349at2759"/>
<dbReference type="GO" id="GO:0005634">
    <property type="term" value="C:nucleus"/>
    <property type="evidence" value="ECO:0007669"/>
    <property type="project" value="TreeGrafter"/>
</dbReference>